<accession>A9BD95</accession>
<evidence type="ECO:0000256" key="1">
    <source>
        <dbReference type="ARBA" id="ARBA00022598"/>
    </source>
</evidence>
<evidence type="ECO:0000259" key="7">
    <source>
        <dbReference type="Pfam" id="PF01171"/>
    </source>
</evidence>
<dbReference type="InterPro" id="IPR012795">
    <property type="entry name" value="tRNA_Ile_lys_synt_N"/>
</dbReference>
<keyword evidence="4 6" id="KW-0067">ATP-binding</keyword>
<dbReference type="GO" id="GO:0005737">
    <property type="term" value="C:cytoplasm"/>
    <property type="evidence" value="ECO:0007669"/>
    <property type="project" value="UniProtKB-SubCell"/>
</dbReference>
<gene>
    <name evidence="8" type="primary">mesJ</name>
    <name evidence="6" type="synonym">tilS</name>
    <name evidence="8" type="ordered locus">P9211_17771</name>
</gene>
<proteinExistence type="inferred from homology"/>
<dbReference type="HOGENOM" id="CLU_018869_0_0_3"/>
<evidence type="ECO:0000256" key="6">
    <source>
        <dbReference type="HAMAP-Rule" id="MF_01161"/>
    </source>
</evidence>
<organism evidence="8 9">
    <name type="scientific">Prochlorococcus marinus (strain MIT 9211)</name>
    <dbReference type="NCBI Taxonomy" id="93059"/>
    <lineage>
        <taxon>Bacteria</taxon>
        <taxon>Bacillati</taxon>
        <taxon>Cyanobacteriota</taxon>
        <taxon>Cyanophyceae</taxon>
        <taxon>Synechococcales</taxon>
        <taxon>Prochlorococcaceae</taxon>
        <taxon>Prochlorococcus</taxon>
    </lineage>
</organism>
<evidence type="ECO:0000313" key="8">
    <source>
        <dbReference type="EMBL" id="ABX09708.1"/>
    </source>
</evidence>
<dbReference type="eggNOG" id="COG0037">
    <property type="taxonomic scope" value="Bacteria"/>
</dbReference>
<dbReference type="RefSeq" id="WP_012196328.1">
    <property type="nucleotide sequence ID" value="NC_009976.1"/>
</dbReference>
<evidence type="ECO:0000256" key="3">
    <source>
        <dbReference type="ARBA" id="ARBA00022741"/>
    </source>
</evidence>
<reference evidence="8 9" key="1">
    <citation type="journal article" date="2007" name="PLoS Genet.">
        <title>Patterns and implications of gene gain and loss in the evolution of Prochlorococcus.</title>
        <authorList>
            <person name="Kettler G.C."/>
            <person name="Martiny A.C."/>
            <person name="Huang K."/>
            <person name="Zucker J."/>
            <person name="Coleman M.L."/>
            <person name="Rodrigue S."/>
            <person name="Chen F."/>
            <person name="Lapidus A."/>
            <person name="Ferriera S."/>
            <person name="Johnson J."/>
            <person name="Steglich C."/>
            <person name="Church G.M."/>
            <person name="Richardson P."/>
            <person name="Chisholm S.W."/>
        </authorList>
    </citation>
    <scope>NUCLEOTIDE SEQUENCE [LARGE SCALE GENOMIC DNA]</scope>
    <source>
        <strain evidence="9">MIT 9211</strain>
    </source>
</reference>
<dbReference type="HAMAP" id="MF_01161">
    <property type="entry name" value="tRNA_Ile_lys_synt"/>
    <property type="match status" value="1"/>
</dbReference>
<comment type="domain">
    <text evidence="6">The N-terminal region contains the highly conserved SGGXDS motif, predicted to be a P-loop motif involved in ATP binding.</text>
</comment>
<protein>
    <recommendedName>
        <fullName evidence="6">tRNA(Ile)-lysidine synthase</fullName>
        <ecNumber evidence="6">6.3.4.19</ecNumber>
    </recommendedName>
    <alternativeName>
        <fullName evidence="6">tRNA(Ile)-2-lysyl-cytidine synthase</fullName>
    </alternativeName>
    <alternativeName>
        <fullName evidence="6">tRNA(Ile)-lysidine synthetase</fullName>
    </alternativeName>
</protein>
<dbReference type="EMBL" id="CP000878">
    <property type="protein sequence ID" value="ABX09708.1"/>
    <property type="molecule type" value="Genomic_DNA"/>
</dbReference>
<dbReference type="STRING" id="93059.P9211_17771"/>
<dbReference type="Pfam" id="PF01171">
    <property type="entry name" value="ATP_bind_3"/>
    <property type="match status" value="1"/>
</dbReference>
<comment type="subcellular location">
    <subcellularLocation>
        <location evidence="6">Cytoplasm</location>
    </subcellularLocation>
</comment>
<sequence length="339" mass="38636">MSRPTKPEVPWSRWHARLHKGLIRNHDLLPKGSSLLLSISGGQDSMALLKLIVDLRRLYEWKIFIWHGDHGWHKQSTQIATGLKEWCNNQELRFVSERATKEKIHSEQAARNWRYECLTAHAQLLSQQNQSSPCHYVLTGHTSTDRAETLLLNLSRGTHLSGLGSLKSSRTLSGQIKLVRPLLIFSREDTAQICKEMDLPVWLDPSNSNMRISRNRIREEVIPVLETLHPGSTRRIASLAERLGSLKDDQEALTILAIEAIKDSEGLSRQKVISLPRNTRRTVFAKWLKQSGVPALKASQLEDISHSTSARMAPGNRQLANGWIITWNRESIQLFNRHN</sequence>
<dbReference type="GO" id="GO:0032267">
    <property type="term" value="F:tRNA(Ile)-lysidine synthase activity"/>
    <property type="evidence" value="ECO:0007669"/>
    <property type="project" value="UniProtKB-EC"/>
</dbReference>
<keyword evidence="2 6" id="KW-0819">tRNA processing</keyword>
<name>A9BD95_PROM4</name>
<dbReference type="Gene3D" id="3.40.50.620">
    <property type="entry name" value="HUPs"/>
    <property type="match status" value="1"/>
</dbReference>
<keyword evidence="1 6" id="KW-0436">Ligase</keyword>
<feature type="domain" description="tRNA(Ile)-lysidine/2-thiocytidine synthase N-terminal" evidence="7">
    <location>
        <begin position="35"/>
        <end position="220"/>
    </location>
</feature>
<dbReference type="AlphaFoldDB" id="A9BD95"/>
<dbReference type="PANTHER" id="PTHR43033:SF1">
    <property type="entry name" value="TRNA(ILE)-LYSIDINE SYNTHASE-RELATED"/>
    <property type="match status" value="1"/>
</dbReference>
<dbReference type="GO" id="GO:0005524">
    <property type="term" value="F:ATP binding"/>
    <property type="evidence" value="ECO:0007669"/>
    <property type="project" value="UniProtKB-UniRule"/>
</dbReference>
<dbReference type="SUPFAM" id="SSF52402">
    <property type="entry name" value="Adenine nucleotide alpha hydrolases-like"/>
    <property type="match status" value="1"/>
</dbReference>
<evidence type="ECO:0000256" key="2">
    <source>
        <dbReference type="ARBA" id="ARBA00022694"/>
    </source>
</evidence>
<dbReference type="KEGG" id="pmj:P9211_17771"/>
<dbReference type="EC" id="6.3.4.19" evidence="6"/>
<keyword evidence="9" id="KW-1185">Reference proteome</keyword>
<evidence type="ECO:0000256" key="4">
    <source>
        <dbReference type="ARBA" id="ARBA00022840"/>
    </source>
</evidence>
<feature type="binding site" evidence="6">
    <location>
        <begin position="40"/>
        <end position="45"/>
    </location>
    <ligand>
        <name>ATP</name>
        <dbReference type="ChEBI" id="CHEBI:30616"/>
    </ligand>
</feature>
<dbReference type="PANTHER" id="PTHR43033">
    <property type="entry name" value="TRNA(ILE)-LYSIDINE SYNTHASE-RELATED"/>
    <property type="match status" value="1"/>
</dbReference>
<dbReference type="CDD" id="cd01992">
    <property type="entry name" value="TilS_N"/>
    <property type="match status" value="1"/>
</dbReference>
<evidence type="ECO:0000256" key="5">
    <source>
        <dbReference type="ARBA" id="ARBA00048539"/>
    </source>
</evidence>
<dbReference type="InterPro" id="IPR014729">
    <property type="entry name" value="Rossmann-like_a/b/a_fold"/>
</dbReference>
<keyword evidence="6" id="KW-0963">Cytoplasm</keyword>
<comment type="catalytic activity">
    <reaction evidence="5 6">
        <text>cytidine(34) in tRNA(Ile2) + L-lysine + ATP = lysidine(34) in tRNA(Ile2) + AMP + diphosphate + H(+)</text>
        <dbReference type="Rhea" id="RHEA:43744"/>
        <dbReference type="Rhea" id="RHEA-COMP:10625"/>
        <dbReference type="Rhea" id="RHEA-COMP:10670"/>
        <dbReference type="ChEBI" id="CHEBI:15378"/>
        <dbReference type="ChEBI" id="CHEBI:30616"/>
        <dbReference type="ChEBI" id="CHEBI:32551"/>
        <dbReference type="ChEBI" id="CHEBI:33019"/>
        <dbReference type="ChEBI" id="CHEBI:82748"/>
        <dbReference type="ChEBI" id="CHEBI:83665"/>
        <dbReference type="ChEBI" id="CHEBI:456215"/>
        <dbReference type="EC" id="6.3.4.19"/>
    </reaction>
</comment>
<evidence type="ECO:0000313" key="9">
    <source>
        <dbReference type="Proteomes" id="UP000000788"/>
    </source>
</evidence>
<dbReference type="InterPro" id="IPR011063">
    <property type="entry name" value="TilS/TtcA_N"/>
</dbReference>
<comment type="similarity">
    <text evidence="6">Belongs to the tRNA(Ile)-lysidine synthase family.</text>
</comment>
<dbReference type="Proteomes" id="UP000000788">
    <property type="component" value="Chromosome"/>
</dbReference>
<dbReference type="GO" id="GO:0006400">
    <property type="term" value="P:tRNA modification"/>
    <property type="evidence" value="ECO:0007669"/>
    <property type="project" value="UniProtKB-UniRule"/>
</dbReference>
<comment type="function">
    <text evidence="6">Ligates lysine onto the cytidine present at position 34 of the AUA codon-specific tRNA(Ile) that contains the anticodon CAU, in an ATP-dependent manner. Cytidine is converted to lysidine, thus changing the amino acid specificity of the tRNA from methionine to isoleucine.</text>
</comment>
<dbReference type="InterPro" id="IPR012094">
    <property type="entry name" value="tRNA_Ile_lys_synt"/>
</dbReference>
<dbReference type="OrthoDB" id="9807403at2"/>
<keyword evidence="3 6" id="KW-0547">Nucleotide-binding</keyword>
<dbReference type="NCBIfam" id="TIGR02432">
    <property type="entry name" value="lysidine_TilS_N"/>
    <property type="match status" value="1"/>
</dbReference>